<reference evidence="12" key="1">
    <citation type="submission" date="2019-06" db="EMBL/GenBank/DDBJ databases">
        <title>The complete genome of Emcibacter congregatus ZYLT.</title>
        <authorList>
            <person name="Zhao Z."/>
        </authorList>
    </citation>
    <scope>NUCLEOTIDE SEQUENCE [LARGE SCALE GENOMIC DNA]</scope>
    <source>
        <strain evidence="12">MCCC 1A06723</strain>
    </source>
</reference>
<dbReference type="AlphaFoldDB" id="A0A501PHP9"/>
<dbReference type="GO" id="GO:0004851">
    <property type="term" value="F:uroporphyrin-III C-methyltransferase activity"/>
    <property type="evidence" value="ECO:0007669"/>
    <property type="project" value="UniProtKB-EC"/>
</dbReference>
<dbReference type="NCBIfam" id="TIGR01469">
    <property type="entry name" value="cobA_cysG_Cterm"/>
    <property type="match status" value="1"/>
</dbReference>
<comment type="similarity">
    <text evidence="1">Belongs to the precorrin methyltransferase family.</text>
</comment>
<dbReference type="InterPro" id="IPR014777">
    <property type="entry name" value="4pyrrole_Mease_sub1"/>
</dbReference>
<dbReference type="FunFam" id="3.40.1010.10:FF:000001">
    <property type="entry name" value="Siroheme synthase"/>
    <property type="match status" value="1"/>
</dbReference>
<dbReference type="FunFam" id="3.30.950.10:FF:000001">
    <property type="entry name" value="Siroheme synthase"/>
    <property type="match status" value="1"/>
</dbReference>
<name>A0A501PHP9_9PROT</name>
<gene>
    <name evidence="11" type="primary">cobA</name>
    <name evidence="11" type="ORF">FIV46_11265</name>
</gene>
<accession>A0A501PHP9</accession>
<dbReference type="PANTHER" id="PTHR45790">
    <property type="entry name" value="SIROHEME SYNTHASE-RELATED"/>
    <property type="match status" value="1"/>
</dbReference>
<evidence type="ECO:0000256" key="9">
    <source>
        <dbReference type="ARBA" id="ARBA00060548"/>
    </source>
</evidence>
<dbReference type="EC" id="2.1.1.107" evidence="2"/>
<proteinExistence type="inferred from homology"/>
<evidence type="ECO:0000313" key="12">
    <source>
        <dbReference type="Proteomes" id="UP000319148"/>
    </source>
</evidence>
<sequence length="280" mass="29898">MDFDRIFGELPDMVAGQVWLAGAGPGDPGLLSLLTLKGMQQADVIVYDALVSEEILAMAAEGVRLDFAGKRGGMPSRKQQDISEHLVRLAREGKKILRLKGGDPLVFGRGGEEARHLVENDVSFRIIPGITAGVGGLAYAGIPLTDRHTNSAVTFLTGHGEDGGLAKDIDWEALAKSSPVVVVYMALSRIELIAEKFLSSGRSPEEPVAIISKATTKDQKVVVTTLGRCGRDIERENIKAPAMIVIGEVVKLRRGLDWLGALAGRKLSADVSGIRPQGNL</sequence>
<dbReference type="EMBL" id="VFIY01000014">
    <property type="protein sequence ID" value="TPD59366.1"/>
    <property type="molecule type" value="Genomic_DNA"/>
</dbReference>
<dbReference type="PANTHER" id="PTHR45790:SF3">
    <property type="entry name" value="S-ADENOSYL-L-METHIONINE-DEPENDENT UROPORPHYRINOGEN III METHYLTRANSFERASE, CHLOROPLASTIC"/>
    <property type="match status" value="1"/>
</dbReference>
<dbReference type="InterPro" id="IPR050161">
    <property type="entry name" value="Siro_Cobalamin_biosynth"/>
</dbReference>
<dbReference type="InterPro" id="IPR000878">
    <property type="entry name" value="4pyrrol_Mease"/>
</dbReference>
<keyword evidence="12" id="KW-1185">Reference proteome</keyword>
<keyword evidence="3" id="KW-0169">Cobalamin biosynthesis</keyword>
<evidence type="ECO:0000256" key="1">
    <source>
        <dbReference type="ARBA" id="ARBA00005879"/>
    </source>
</evidence>
<dbReference type="SUPFAM" id="SSF53790">
    <property type="entry name" value="Tetrapyrrole methylase"/>
    <property type="match status" value="1"/>
</dbReference>
<evidence type="ECO:0000256" key="2">
    <source>
        <dbReference type="ARBA" id="ARBA00012162"/>
    </source>
</evidence>
<dbReference type="InterPro" id="IPR006366">
    <property type="entry name" value="CobA/CysG_C"/>
</dbReference>
<evidence type="ECO:0000313" key="11">
    <source>
        <dbReference type="EMBL" id="TPD59366.1"/>
    </source>
</evidence>
<comment type="caution">
    <text evidence="11">The sequence shown here is derived from an EMBL/GenBank/DDBJ whole genome shotgun (WGS) entry which is preliminary data.</text>
</comment>
<dbReference type="Proteomes" id="UP000319148">
    <property type="component" value="Unassembled WGS sequence"/>
</dbReference>
<dbReference type="NCBIfam" id="NF004790">
    <property type="entry name" value="PRK06136.1"/>
    <property type="match status" value="1"/>
</dbReference>
<dbReference type="GO" id="GO:0019354">
    <property type="term" value="P:siroheme biosynthetic process"/>
    <property type="evidence" value="ECO:0007669"/>
    <property type="project" value="UniProtKB-UniPathway"/>
</dbReference>
<dbReference type="Gene3D" id="3.30.950.10">
    <property type="entry name" value="Methyltransferase, Cobalt-precorrin-4 Transmethylase, Domain 2"/>
    <property type="match status" value="1"/>
</dbReference>
<keyword evidence="6" id="KW-0949">S-adenosyl-L-methionine</keyword>
<evidence type="ECO:0000256" key="6">
    <source>
        <dbReference type="ARBA" id="ARBA00022691"/>
    </source>
</evidence>
<dbReference type="OrthoDB" id="9815856at2"/>
<dbReference type="InterPro" id="IPR035996">
    <property type="entry name" value="4pyrrol_Methylase_sf"/>
</dbReference>
<evidence type="ECO:0000256" key="4">
    <source>
        <dbReference type="ARBA" id="ARBA00022603"/>
    </source>
</evidence>
<evidence type="ECO:0000256" key="8">
    <source>
        <dbReference type="ARBA" id="ARBA00025705"/>
    </source>
</evidence>
<dbReference type="GO" id="GO:0009236">
    <property type="term" value="P:cobalamin biosynthetic process"/>
    <property type="evidence" value="ECO:0007669"/>
    <property type="project" value="UniProtKB-KW"/>
</dbReference>
<keyword evidence="7" id="KW-0627">Porphyrin biosynthesis</keyword>
<keyword evidence="4 11" id="KW-0489">Methyltransferase</keyword>
<evidence type="ECO:0000259" key="10">
    <source>
        <dbReference type="Pfam" id="PF00590"/>
    </source>
</evidence>
<comment type="pathway">
    <text evidence="9">Cofactor biosynthesis; adenosylcobalamin biosynthesis; precorrin-2 from uroporphyrinogen III: step 1/1.</text>
</comment>
<dbReference type="InterPro" id="IPR014776">
    <property type="entry name" value="4pyrrole_Mease_sub2"/>
</dbReference>
<dbReference type="RefSeq" id="WP_139941179.1">
    <property type="nucleotide sequence ID" value="NZ_VFIY01000014.1"/>
</dbReference>
<comment type="pathway">
    <text evidence="8">Porphyrin-containing compound metabolism; siroheme biosynthesis; precorrin-2 from uroporphyrinogen III: step 1/1.</text>
</comment>
<evidence type="ECO:0000256" key="7">
    <source>
        <dbReference type="ARBA" id="ARBA00023244"/>
    </source>
</evidence>
<dbReference type="Pfam" id="PF00590">
    <property type="entry name" value="TP_methylase"/>
    <property type="match status" value="1"/>
</dbReference>
<dbReference type="GO" id="GO:0032259">
    <property type="term" value="P:methylation"/>
    <property type="evidence" value="ECO:0007669"/>
    <property type="project" value="UniProtKB-KW"/>
</dbReference>
<evidence type="ECO:0000256" key="5">
    <source>
        <dbReference type="ARBA" id="ARBA00022679"/>
    </source>
</evidence>
<evidence type="ECO:0000256" key="3">
    <source>
        <dbReference type="ARBA" id="ARBA00022573"/>
    </source>
</evidence>
<feature type="domain" description="Tetrapyrrole methylase" evidence="10">
    <location>
        <begin position="18"/>
        <end position="227"/>
    </location>
</feature>
<keyword evidence="5 11" id="KW-0808">Transferase</keyword>
<dbReference type="Gene3D" id="3.40.1010.10">
    <property type="entry name" value="Cobalt-precorrin-4 Transmethylase, Domain 1"/>
    <property type="match status" value="1"/>
</dbReference>
<dbReference type="CDD" id="cd11642">
    <property type="entry name" value="SUMT"/>
    <property type="match status" value="1"/>
</dbReference>
<protein>
    <recommendedName>
        <fullName evidence="2">uroporphyrinogen-III C-methyltransferase</fullName>
        <ecNumber evidence="2">2.1.1.107</ecNumber>
    </recommendedName>
</protein>
<dbReference type="UniPathway" id="UPA00262">
    <property type="reaction ID" value="UER00211"/>
</dbReference>
<organism evidence="11 12">
    <name type="scientific">Emcibacter nanhaiensis</name>
    <dbReference type="NCBI Taxonomy" id="1505037"/>
    <lineage>
        <taxon>Bacteria</taxon>
        <taxon>Pseudomonadati</taxon>
        <taxon>Pseudomonadota</taxon>
        <taxon>Alphaproteobacteria</taxon>
        <taxon>Emcibacterales</taxon>
        <taxon>Emcibacteraceae</taxon>
        <taxon>Emcibacter</taxon>
    </lineage>
</organism>